<dbReference type="Gene3D" id="3.40.50.1820">
    <property type="entry name" value="alpha/beta hydrolase"/>
    <property type="match status" value="1"/>
</dbReference>
<dbReference type="InterPro" id="IPR050228">
    <property type="entry name" value="Carboxylesterase_BioH"/>
</dbReference>
<sequence>MDTVVFIHGTNAGPWTLANFAEYFAGKGFACHCPAYRHHDPSPSPKDAVLMKGLSIADYVEDIASFVGTLNTQPILIGHSLGGIVAQKLASRGLASAIVLLNGSVNWGILPTTDHERELAKMFISAGAFWEETLLPDFETMARFGLNKLDVQEQKRVFDRLGPESGQVMFELFFWMFDVNQTTRIDYDAIKCPVLMVSGTDDIAVPPSTSRLIAERHGERTTFHEAPGYGHYLSLEPAWKEIAELCVDWIDRQA</sequence>
<gene>
    <name evidence="2" type="primary">rutD_2</name>
    <name evidence="2" type="ORF">CA54_42240</name>
</gene>
<evidence type="ECO:0000259" key="1">
    <source>
        <dbReference type="Pfam" id="PF12697"/>
    </source>
</evidence>
<keyword evidence="3" id="KW-1185">Reference proteome</keyword>
<dbReference type="Proteomes" id="UP000320735">
    <property type="component" value="Unassembled WGS sequence"/>
</dbReference>
<reference evidence="2 3" key="1">
    <citation type="submission" date="2019-02" db="EMBL/GenBank/DDBJ databases">
        <title>Deep-cultivation of Planctomycetes and their phenomic and genomic characterization uncovers novel biology.</title>
        <authorList>
            <person name="Wiegand S."/>
            <person name="Jogler M."/>
            <person name="Boedeker C."/>
            <person name="Pinto D."/>
            <person name="Vollmers J."/>
            <person name="Rivas-Marin E."/>
            <person name="Kohn T."/>
            <person name="Peeters S.H."/>
            <person name="Heuer A."/>
            <person name="Rast P."/>
            <person name="Oberbeckmann S."/>
            <person name="Bunk B."/>
            <person name="Jeske O."/>
            <person name="Meyerdierks A."/>
            <person name="Storesund J.E."/>
            <person name="Kallscheuer N."/>
            <person name="Luecker S."/>
            <person name="Lage O.M."/>
            <person name="Pohl T."/>
            <person name="Merkel B.J."/>
            <person name="Hornburger P."/>
            <person name="Mueller R.-W."/>
            <person name="Bruemmer F."/>
            <person name="Labrenz M."/>
            <person name="Spormann A.M."/>
            <person name="Op Den Camp H."/>
            <person name="Overmann J."/>
            <person name="Amann R."/>
            <person name="Jetten M.S.M."/>
            <person name="Mascher T."/>
            <person name="Medema M.H."/>
            <person name="Devos D.P."/>
            <person name="Kaster A.-K."/>
            <person name="Ovreas L."/>
            <person name="Rohde M."/>
            <person name="Galperin M.Y."/>
            <person name="Jogler C."/>
        </authorList>
    </citation>
    <scope>NUCLEOTIDE SEQUENCE [LARGE SCALE GENOMIC DNA]</scope>
    <source>
        <strain evidence="2 3">CA54</strain>
    </source>
</reference>
<comment type="caution">
    <text evidence="2">The sequence shown here is derived from an EMBL/GenBank/DDBJ whole genome shotgun (WGS) entry which is preliminary data.</text>
</comment>
<proteinExistence type="predicted"/>
<dbReference type="RefSeq" id="WP_146372750.1">
    <property type="nucleotide sequence ID" value="NZ_SJPP01000002.1"/>
</dbReference>
<dbReference type="PANTHER" id="PTHR43194:SF2">
    <property type="entry name" value="PEROXISOMAL MEMBRANE PROTEIN LPX1"/>
    <property type="match status" value="1"/>
</dbReference>
<evidence type="ECO:0000313" key="2">
    <source>
        <dbReference type="EMBL" id="TWU08984.1"/>
    </source>
</evidence>
<dbReference type="SUPFAM" id="SSF53474">
    <property type="entry name" value="alpha/beta-Hydrolases"/>
    <property type="match status" value="1"/>
</dbReference>
<accession>A0A5C6BEU0</accession>
<dbReference type="InterPro" id="IPR000073">
    <property type="entry name" value="AB_hydrolase_1"/>
</dbReference>
<dbReference type="OrthoDB" id="556502at2"/>
<dbReference type="Pfam" id="PF12697">
    <property type="entry name" value="Abhydrolase_6"/>
    <property type="match status" value="1"/>
</dbReference>
<dbReference type="PANTHER" id="PTHR43194">
    <property type="entry name" value="HYDROLASE ALPHA/BETA FOLD FAMILY"/>
    <property type="match status" value="1"/>
</dbReference>
<protein>
    <submittedName>
        <fullName evidence="2">Putative aminoacrylate hydrolase RutD</fullName>
    </submittedName>
</protein>
<dbReference type="InterPro" id="IPR029058">
    <property type="entry name" value="AB_hydrolase_fold"/>
</dbReference>
<name>A0A5C6BEU0_9PLAN</name>
<evidence type="ECO:0000313" key="3">
    <source>
        <dbReference type="Proteomes" id="UP000320735"/>
    </source>
</evidence>
<keyword evidence="2" id="KW-0378">Hydrolase</keyword>
<dbReference type="AlphaFoldDB" id="A0A5C6BEU0"/>
<feature type="domain" description="AB hydrolase-1" evidence="1">
    <location>
        <begin position="4"/>
        <end position="243"/>
    </location>
</feature>
<organism evidence="2 3">
    <name type="scientific">Symmachiella macrocystis</name>
    <dbReference type="NCBI Taxonomy" id="2527985"/>
    <lineage>
        <taxon>Bacteria</taxon>
        <taxon>Pseudomonadati</taxon>
        <taxon>Planctomycetota</taxon>
        <taxon>Planctomycetia</taxon>
        <taxon>Planctomycetales</taxon>
        <taxon>Planctomycetaceae</taxon>
        <taxon>Symmachiella</taxon>
    </lineage>
</organism>
<dbReference type="GO" id="GO:0016787">
    <property type="term" value="F:hydrolase activity"/>
    <property type="evidence" value="ECO:0007669"/>
    <property type="project" value="UniProtKB-KW"/>
</dbReference>
<dbReference type="EMBL" id="SJPP01000002">
    <property type="protein sequence ID" value="TWU08984.1"/>
    <property type="molecule type" value="Genomic_DNA"/>
</dbReference>